<evidence type="ECO:0000313" key="6">
    <source>
        <dbReference type="Proteomes" id="UP000479692"/>
    </source>
</evidence>
<feature type="region of interest" description="Disordered" evidence="3">
    <location>
        <begin position="72"/>
        <end position="124"/>
    </location>
</feature>
<dbReference type="SUPFAM" id="SSF47473">
    <property type="entry name" value="EF-hand"/>
    <property type="match status" value="1"/>
</dbReference>
<evidence type="ECO:0000259" key="4">
    <source>
        <dbReference type="PROSITE" id="PS50222"/>
    </source>
</evidence>
<dbReference type="InterPro" id="IPR018247">
    <property type="entry name" value="EF_Hand_1_Ca_BS"/>
</dbReference>
<dbReference type="Gene3D" id="1.10.238.10">
    <property type="entry name" value="EF-hand"/>
    <property type="match status" value="2"/>
</dbReference>
<feature type="compositionally biased region" description="Basic and acidic residues" evidence="3">
    <location>
        <begin position="30"/>
        <end position="45"/>
    </location>
</feature>
<feature type="region of interest" description="Disordered" evidence="3">
    <location>
        <begin position="14"/>
        <end position="45"/>
    </location>
</feature>
<keyword evidence="2" id="KW-0677">Repeat</keyword>
<dbReference type="PROSITE" id="PS50222">
    <property type="entry name" value="EF_HAND_2"/>
    <property type="match status" value="1"/>
</dbReference>
<accession>A0A7C9LMR1</accession>
<dbReference type="GO" id="GO:0005509">
    <property type="term" value="F:calcium ion binding"/>
    <property type="evidence" value="ECO:0007669"/>
    <property type="project" value="InterPro"/>
</dbReference>
<dbReference type="PROSITE" id="PS00018">
    <property type="entry name" value="EF_HAND_1"/>
    <property type="match status" value="3"/>
</dbReference>
<evidence type="ECO:0000256" key="1">
    <source>
        <dbReference type="ARBA" id="ARBA00022723"/>
    </source>
</evidence>
<proteinExistence type="predicted"/>
<dbReference type="EMBL" id="WOXT01000002">
    <property type="protein sequence ID" value="MUV14023.1"/>
    <property type="molecule type" value="Genomic_DNA"/>
</dbReference>
<reference evidence="5 6" key="1">
    <citation type="submission" date="2019-12" db="EMBL/GenBank/DDBJ databases">
        <authorList>
            <person name="Xu J."/>
        </authorList>
    </citation>
    <scope>NUCLEOTIDE SEQUENCE [LARGE SCALE GENOMIC DNA]</scope>
    <source>
        <strain evidence="5 6">HX-5-24</strain>
    </source>
</reference>
<organism evidence="5 6">
    <name type="scientific">Noviluteimonas gilva</name>
    <dbReference type="NCBI Taxonomy" id="2682097"/>
    <lineage>
        <taxon>Bacteria</taxon>
        <taxon>Pseudomonadati</taxon>
        <taxon>Pseudomonadota</taxon>
        <taxon>Gammaproteobacteria</taxon>
        <taxon>Lysobacterales</taxon>
        <taxon>Lysobacteraceae</taxon>
        <taxon>Noviluteimonas</taxon>
    </lineage>
</organism>
<name>A0A7C9LMR1_9GAMM</name>
<dbReference type="Pfam" id="PF13202">
    <property type="entry name" value="EF-hand_5"/>
    <property type="match status" value="4"/>
</dbReference>
<dbReference type="InterPro" id="IPR002048">
    <property type="entry name" value="EF_hand_dom"/>
</dbReference>
<protein>
    <recommendedName>
        <fullName evidence="4">EF-hand domain-containing protein</fullName>
    </recommendedName>
</protein>
<gene>
    <name evidence="5" type="ORF">GN331_07350</name>
</gene>
<evidence type="ECO:0000256" key="2">
    <source>
        <dbReference type="ARBA" id="ARBA00022737"/>
    </source>
</evidence>
<evidence type="ECO:0000313" key="5">
    <source>
        <dbReference type="EMBL" id="MUV14023.1"/>
    </source>
</evidence>
<evidence type="ECO:0000256" key="3">
    <source>
        <dbReference type="SAM" id="MobiDB-lite"/>
    </source>
</evidence>
<dbReference type="AlphaFoldDB" id="A0A7C9LMR1"/>
<feature type="compositionally biased region" description="Basic and acidic residues" evidence="3">
    <location>
        <begin position="107"/>
        <end position="124"/>
    </location>
</feature>
<dbReference type="PANTHER" id="PTHR10827">
    <property type="entry name" value="RETICULOCALBIN"/>
    <property type="match status" value="1"/>
</dbReference>
<feature type="domain" description="EF-hand" evidence="4">
    <location>
        <begin position="160"/>
        <end position="195"/>
    </location>
</feature>
<keyword evidence="1" id="KW-0479">Metal-binding</keyword>
<dbReference type="Proteomes" id="UP000479692">
    <property type="component" value="Unassembled WGS sequence"/>
</dbReference>
<dbReference type="PANTHER" id="PTHR10827:SF98">
    <property type="entry name" value="45 KDA CALCIUM-BINDING PROTEIN"/>
    <property type="match status" value="1"/>
</dbReference>
<keyword evidence="6" id="KW-1185">Reference proteome</keyword>
<sequence>MKFSLNARFRKLSRRLNETGDASTATSGRRYPDHARRPSRDDDGVPMKVQALAAALLLLPALSFAQAPAGAAQPHRGMHHGGLERLDTDNDGRISRTEFDAGQAQRDAWRAQHPERAERADRRRHDAPTFAVLDTNRDGYIVRSEVSAYHDRVRPQRDAERAAKFDARFKEADLNRDGKLGRVEVQEKMPRMADRFAWLDDNKDGFLTRAELEAGHKRR</sequence>
<feature type="compositionally biased region" description="Basic and acidic residues" evidence="3">
    <location>
        <begin position="81"/>
        <end position="99"/>
    </location>
</feature>
<dbReference type="InterPro" id="IPR011992">
    <property type="entry name" value="EF-hand-dom_pair"/>
</dbReference>
<comment type="caution">
    <text evidence="5">The sequence shown here is derived from an EMBL/GenBank/DDBJ whole genome shotgun (WGS) entry which is preliminary data.</text>
</comment>